<evidence type="ECO:0000313" key="2">
    <source>
        <dbReference type="EMBL" id="RVW84569.1"/>
    </source>
</evidence>
<accession>A0A438HJJ6</accession>
<proteinExistence type="predicted"/>
<dbReference type="Pfam" id="PF03108">
    <property type="entry name" value="DBD_Tnp_Mut"/>
    <property type="match status" value="1"/>
</dbReference>
<dbReference type="Proteomes" id="UP000288805">
    <property type="component" value="Unassembled WGS sequence"/>
</dbReference>
<gene>
    <name evidence="2" type="ORF">CK203_048137</name>
</gene>
<dbReference type="AlphaFoldDB" id="A0A438HJJ6"/>
<protein>
    <recommendedName>
        <fullName evidence="1">Transposase MuDR plant domain-containing protein</fullName>
    </recommendedName>
</protein>
<evidence type="ECO:0000313" key="3">
    <source>
        <dbReference type="Proteomes" id="UP000288805"/>
    </source>
</evidence>
<sequence length="192" mass="22455">MGHDVEVLTKGNLVVHIDDMDGNLAQNDEIRGNLAVVTQSVMIVTNNYVDIPFINENDDVEFYDEDEINENNYDDEPLRNKASLDDGEHIMPSPMFKQLNWDAINNMIAEPLTSRTRLWNESNELFKGLKFESKEDLHYAVKCYAICWNQHLVVCELEPQLWAVRCKKWQEGCNWRLRACRCKSHEMFEITN</sequence>
<reference evidence="2 3" key="1">
    <citation type="journal article" date="2018" name="PLoS Genet.">
        <title>Population sequencing reveals clonal diversity and ancestral inbreeding in the grapevine cultivar Chardonnay.</title>
        <authorList>
            <person name="Roach M.J."/>
            <person name="Johnson D.L."/>
            <person name="Bohlmann J."/>
            <person name="van Vuuren H.J."/>
            <person name="Jones S.J."/>
            <person name="Pretorius I.S."/>
            <person name="Schmidt S.A."/>
            <person name="Borneman A.R."/>
        </authorList>
    </citation>
    <scope>NUCLEOTIDE SEQUENCE [LARGE SCALE GENOMIC DNA]</scope>
    <source>
        <strain evidence="3">cv. Chardonnay</strain>
        <tissue evidence="2">Leaf</tissue>
    </source>
</reference>
<dbReference type="EMBL" id="QGNW01000214">
    <property type="protein sequence ID" value="RVW84569.1"/>
    <property type="molecule type" value="Genomic_DNA"/>
</dbReference>
<dbReference type="InterPro" id="IPR004332">
    <property type="entry name" value="Transposase_MuDR"/>
</dbReference>
<feature type="domain" description="Transposase MuDR plant" evidence="1">
    <location>
        <begin position="127"/>
        <end position="190"/>
    </location>
</feature>
<organism evidence="2 3">
    <name type="scientific">Vitis vinifera</name>
    <name type="common">Grape</name>
    <dbReference type="NCBI Taxonomy" id="29760"/>
    <lineage>
        <taxon>Eukaryota</taxon>
        <taxon>Viridiplantae</taxon>
        <taxon>Streptophyta</taxon>
        <taxon>Embryophyta</taxon>
        <taxon>Tracheophyta</taxon>
        <taxon>Spermatophyta</taxon>
        <taxon>Magnoliopsida</taxon>
        <taxon>eudicotyledons</taxon>
        <taxon>Gunneridae</taxon>
        <taxon>Pentapetalae</taxon>
        <taxon>rosids</taxon>
        <taxon>Vitales</taxon>
        <taxon>Vitaceae</taxon>
        <taxon>Viteae</taxon>
        <taxon>Vitis</taxon>
    </lineage>
</organism>
<name>A0A438HJJ6_VITVI</name>
<evidence type="ECO:0000259" key="1">
    <source>
        <dbReference type="Pfam" id="PF03108"/>
    </source>
</evidence>
<comment type="caution">
    <text evidence="2">The sequence shown here is derived from an EMBL/GenBank/DDBJ whole genome shotgun (WGS) entry which is preliminary data.</text>
</comment>